<name>A0A1H4GKN0_9BACT</name>
<gene>
    <name evidence="3" type="ORF">SAMN05660909_05456</name>
</gene>
<dbReference type="Proteomes" id="UP000199656">
    <property type="component" value="Unassembled WGS sequence"/>
</dbReference>
<dbReference type="InterPro" id="IPR015943">
    <property type="entry name" value="WD40/YVTN_repeat-like_dom_sf"/>
</dbReference>
<dbReference type="PANTHER" id="PTHR43547">
    <property type="entry name" value="TWO-COMPONENT HISTIDINE KINASE"/>
    <property type="match status" value="1"/>
</dbReference>
<proteinExistence type="predicted"/>
<evidence type="ECO:0000313" key="4">
    <source>
        <dbReference type="Proteomes" id="UP000199656"/>
    </source>
</evidence>
<keyword evidence="1" id="KW-0597">Phosphoprotein</keyword>
<dbReference type="RefSeq" id="WP_089766040.1">
    <property type="nucleotide sequence ID" value="NZ_BKAT01000067.1"/>
</dbReference>
<dbReference type="InterPro" id="IPR011110">
    <property type="entry name" value="Reg_prop"/>
</dbReference>
<dbReference type="SUPFAM" id="SSF63829">
    <property type="entry name" value="Calcium-dependent phosphotriesterase"/>
    <property type="match status" value="1"/>
</dbReference>
<dbReference type="AlphaFoldDB" id="A0A1H4GKN0"/>
<dbReference type="Gene3D" id="2.130.10.10">
    <property type="entry name" value="YVTN repeat-like/Quinoprotein amine dehydrogenase"/>
    <property type="match status" value="1"/>
</dbReference>
<reference evidence="4" key="1">
    <citation type="submission" date="2016-10" db="EMBL/GenBank/DDBJ databases">
        <authorList>
            <person name="Varghese N."/>
            <person name="Submissions S."/>
        </authorList>
    </citation>
    <scope>NUCLEOTIDE SEQUENCE [LARGE SCALE GENOMIC DNA]</scope>
    <source>
        <strain evidence="4">DSM 23920</strain>
    </source>
</reference>
<dbReference type="PANTHER" id="PTHR43547:SF2">
    <property type="entry name" value="HYBRID SIGNAL TRANSDUCTION HISTIDINE KINASE C"/>
    <property type="match status" value="1"/>
</dbReference>
<feature type="chain" id="PRO_5011719756" evidence="2">
    <location>
        <begin position="26"/>
        <end position="213"/>
    </location>
</feature>
<accession>A0A1H4GKN0</accession>
<evidence type="ECO:0000256" key="1">
    <source>
        <dbReference type="ARBA" id="ARBA00022553"/>
    </source>
</evidence>
<organism evidence="3 4">
    <name type="scientific">Chitinophaga terrae</name>
    <name type="common">ex Kim and Jung 2007</name>
    <dbReference type="NCBI Taxonomy" id="408074"/>
    <lineage>
        <taxon>Bacteria</taxon>
        <taxon>Pseudomonadati</taxon>
        <taxon>Bacteroidota</taxon>
        <taxon>Chitinophagia</taxon>
        <taxon>Chitinophagales</taxon>
        <taxon>Chitinophagaceae</taxon>
        <taxon>Chitinophaga</taxon>
    </lineage>
</organism>
<keyword evidence="4" id="KW-1185">Reference proteome</keyword>
<dbReference type="GO" id="GO:0000155">
    <property type="term" value="F:phosphorelay sensor kinase activity"/>
    <property type="evidence" value="ECO:0007669"/>
    <property type="project" value="TreeGrafter"/>
</dbReference>
<dbReference type="Pfam" id="PF07494">
    <property type="entry name" value="Reg_prop"/>
    <property type="match status" value="2"/>
</dbReference>
<keyword evidence="2" id="KW-0732">Signal</keyword>
<dbReference type="EMBL" id="FNRL01000044">
    <property type="protein sequence ID" value="SEB10193.1"/>
    <property type="molecule type" value="Genomic_DNA"/>
</dbReference>
<dbReference type="STRING" id="408074.SAMN05660909_05456"/>
<protein>
    <submittedName>
        <fullName evidence="3">Two component regulator propeller</fullName>
    </submittedName>
</protein>
<dbReference type="OrthoDB" id="681130at2"/>
<evidence type="ECO:0000313" key="3">
    <source>
        <dbReference type="EMBL" id="SEB10193.1"/>
    </source>
</evidence>
<sequence>MKVFFEKFVRVVAFFLFLTWSASFAGNPVRTYLGIDQGLSNNFVRCIYQDRNGFMWFGTYDGLNRYDGYEFKIFRNNFKNNRSLINNWINAISEDAQGNLWIGTRQGACVYQSLSNNFSFLYYYNPAKKLEQLRSVVKDIEADSRGNMFVATFDKGLLLFRNGDSIAYRIPLEKGSDSSYEATAVKAADSQHTLYYLQVKNRGVLITRKIVKL</sequence>
<evidence type="ECO:0000256" key="2">
    <source>
        <dbReference type="SAM" id="SignalP"/>
    </source>
</evidence>
<feature type="signal peptide" evidence="2">
    <location>
        <begin position="1"/>
        <end position="25"/>
    </location>
</feature>